<proteinExistence type="predicted"/>
<dbReference type="EMBL" id="CP016428">
    <property type="protein sequence ID" value="ANW02268.1"/>
    <property type="molecule type" value="Genomic_DNA"/>
</dbReference>
<name>A0A1B1UHN4_9BRAD</name>
<dbReference type="Proteomes" id="UP000092839">
    <property type="component" value="Chromosome"/>
</dbReference>
<dbReference type="RefSeq" id="WP_065729478.1">
    <property type="nucleotide sequence ID" value="NZ_CP016428.1"/>
</dbReference>
<evidence type="ECO:0000313" key="1">
    <source>
        <dbReference type="EMBL" id="ANW02268.1"/>
    </source>
</evidence>
<gene>
    <name evidence="1" type="ORF">LMTR13_20935</name>
</gene>
<dbReference type="KEGG" id="bic:LMTR13_20935"/>
<protein>
    <submittedName>
        <fullName evidence="1">Uncharacterized protein</fullName>
    </submittedName>
</protein>
<keyword evidence="2" id="KW-1185">Reference proteome</keyword>
<reference evidence="1 2" key="1">
    <citation type="submission" date="2016-07" db="EMBL/GenBank/DDBJ databases">
        <title>Complete genome sequence of Bradyrhizobium icense LMTR 13T, a potential inoculant strain isolated from lima bean (Phaseolus lunatus) in Peru.</title>
        <authorList>
            <person name="Ormeno-Orrillo E."/>
            <person name="Duran D."/>
            <person name="Rogel M.A."/>
            <person name="Rey L."/>
            <person name="Imperial J."/>
            <person name="Ruiz-Argueso T."/>
            <person name="Martinez-Romero E."/>
        </authorList>
    </citation>
    <scope>NUCLEOTIDE SEQUENCE [LARGE SCALE GENOMIC DNA]</scope>
    <source>
        <strain evidence="1 2">LMTR 13</strain>
    </source>
</reference>
<evidence type="ECO:0000313" key="2">
    <source>
        <dbReference type="Proteomes" id="UP000092839"/>
    </source>
</evidence>
<dbReference type="AlphaFoldDB" id="A0A1B1UHN4"/>
<dbReference type="STRING" id="1274631.LMTR13_20935"/>
<accession>A0A1B1UHN4</accession>
<organism evidence="1 2">
    <name type="scientific">Bradyrhizobium icense</name>
    <dbReference type="NCBI Taxonomy" id="1274631"/>
    <lineage>
        <taxon>Bacteria</taxon>
        <taxon>Pseudomonadati</taxon>
        <taxon>Pseudomonadota</taxon>
        <taxon>Alphaproteobacteria</taxon>
        <taxon>Hyphomicrobiales</taxon>
        <taxon>Nitrobacteraceae</taxon>
        <taxon>Bradyrhizobium</taxon>
    </lineage>
</organism>
<sequence>MDEQEAGKQDSGKQEASYDYHRYKQLLAEAVDETKRLELIEIMIREKARDRLEAQRIADRVAMTAMTVARVLGPRGRRDNF</sequence>
<dbReference type="OrthoDB" id="8249836at2"/>